<accession>A0A382C4G1</accession>
<sequence length="163" mass="17844">MIIRDTKNSDLEEVFKLIQSAFENKAESDLVRRLISDGDVLINLLAESSDSIIGNVVVSKTTMEPDVGLFCGGVGPLSVLPKQQSLGVGSKLMRGAVNESKKLGMDALFLLGGPDYYKRFGFTVSKLRNDFSVKHFQELQLIKGCLINVKAKVKYADAFLNLG</sequence>
<dbReference type="AlphaFoldDB" id="A0A382C4G1"/>
<dbReference type="InterPro" id="IPR016181">
    <property type="entry name" value="Acyl_CoA_acyltransferase"/>
</dbReference>
<dbReference type="SUPFAM" id="SSF55729">
    <property type="entry name" value="Acyl-CoA N-acyltransferases (Nat)"/>
    <property type="match status" value="1"/>
</dbReference>
<evidence type="ECO:0000313" key="2">
    <source>
        <dbReference type="EMBL" id="SVB20774.1"/>
    </source>
</evidence>
<dbReference type="CDD" id="cd04301">
    <property type="entry name" value="NAT_SF"/>
    <property type="match status" value="1"/>
</dbReference>
<reference evidence="2" key="1">
    <citation type="submission" date="2018-05" db="EMBL/GenBank/DDBJ databases">
        <authorList>
            <person name="Lanie J.A."/>
            <person name="Ng W.-L."/>
            <person name="Kazmierczak K.M."/>
            <person name="Andrzejewski T.M."/>
            <person name="Davidsen T.M."/>
            <person name="Wayne K.J."/>
            <person name="Tettelin H."/>
            <person name="Glass J.I."/>
            <person name="Rusch D."/>
            <person name="Podicherti R."/>
            <person name="Tsui H.-C.T."/>
            <person name="Winkler M.E."/>
        </authorList>
    </citation>
    <scope>NUCLEOTIDE SEQUENCE</scope>
</reference>
<proteinExistence type="predicted"/>
<dbReference type="PROSITE" id="PS51186">
    <property type="entry name" value="GNAT"/>
    <property type="match status" value="1"/>
</dbReference>
<dbReference type="Pfam" id="PF13527">
    <property type="entry name" value="Acetyltransf_9"/>
    <property type="match status" value="1"/>
</dbReference>
<feature type="domain" description="N-acetyltransferase" evidence="1">
    <location>
        <begin position="1"/>
        <end position="143"/>
    </location>
</feature>
<evidence type="ECO:0000259" key="1">
    <source>
        <dbReference type="PROSITE" id="PS51186"/>
    </source>
</evidence>
<dbReference type="Gene3D" id="3.40.630.30">
    <property type="match status" value="1"/>
</dbReference>
<gene>
    <name evidence="2" type="ORF">METZ01_LOCUS173628</name>
</gene>
<organism evidence="2">
    <name type="scientific">marine metagenome</name>
    <dbReference type="NCBI Taxonomy" id="408172"/>
    <lineage>
        <taxon>unclassified sequences</taxon>
        <taxon>metagenomes</taxon>
        <taxon>ecological metagenomes</taxon>
    </lineage>
</organism>
<dbReference type="GO" id="GO:0016747">
    <property type="term" value="F:acyltransferase activity, transferring groups other than amino-acyl groups"/>
    <property type="evidence" value="ECO:0007669"/>
    <property type="project" value="InterPro"/>
</dbReference>
<protein>
    <recommendedName>
        <fullName evidence="1">N-acetyltransferase domain-containing protein</fullName>
    </recommendedName>
</protein>
<name>A0A382C4G1_9ZZZZ</name>
<dbReference type="InterPro" id="IPR000182">
    <property type="entry name" value="GNAT_dom"/>
</dbReference>
<dbReference type="EMBL" id="UINC01032693">
    <property type="protein sequence ID" value="SVB20774.1"/>
    <property type="molecule type" value="Genomic_DNA"/>
</dbReference>